<dbReference type="EMBL" id="VOMB01000005">
    <property type="protein sequence ID" value="MBU9763063.1"/>
    <property type="molecule type" value="Genomic_DNA"/>
</dbReference>
<keyword evidence="5" id="KW-1185">Reference proteome</keyword>
<dbReference type="InterPro" id="IPR054877">
    <property type="entry name" value="PthPhpthDimycoMt"/>
</dbReference>
<keyword evidence="1 4" id="KW-0489">Methyltransferase</keyword>
<accession>A0ABS6KHM1</accession>
<dbReference type="PANTHER" id="PTHR44068:SF11">
    <property type="entry name" value="GERANYL DIPHOSPHATE 2-C-METHYLTRANSFERASE"/>
    <property type="match status" value="1"/>
</dbReference>
<feature type="domain" description="Methyltransferase type 11" evidence="3">
    <location>
        <begin position="76"/>
        <end position="170"/>
    </location>
</feature>
<evidence type="ECO:0000313" key="5">
    <source>
        <dbReference type="Proteomes" id="UP000812982"/>
    </source>
</evidence>
<proteinExistence type="predicted"/>
<sequence length="259" mass="29399">MGRALVWKLNARLHNRMYRYISGHASDDVLFMNWAYEEDPAMAIPLDPTDEPHRYPIQLYHSVAAQNGGLAGMRVLEVGCGHGGGASYIMRTFGAESYVGLDLNAVGITFCRRRHHVPGLEFIEGDAEQLPFRAESFDAVINVESSHFYPHFTQFLSEVTRVLRPGGEFLYTDIRQWYQCDQWEADLEATGMRMVAGRDINKQVLRGMELNKPQWDAVWDRIAPGFLRSIGSAPTTGTPLSRDLENGKQFYRMYCLTKG</sequence>
<dbReference type="NCBIfam" id="NF045823">
    <property type="entry name" value="PthPhpthDimycoMt"/>
    <property type="match status" value="1"/>
</dbReference>
<dbReference type="Proteomes" id="UP000812982">
    <property type="component" value="Unassembled WGS sequence"/>
</dbReference>
<keyword evidence="2" id="KW-0808">Transferase</keyword>
<dbReference type="PANTHER" id="PTHR44068">
    <property type="entry name" value="ZGC:194242"/>
    <property type="match status" value="1"/>
</dbReference>
<protein>
    <submittedName>
        <fullName evidence="4">Class I SAM-dependent methyltransferase</fullName>
    </submittedName>
</protein>
<gene>
    <name evidence="4" type="ORF">FR943_04270</name>
</gene>
<evidence type="ECO:0000256" key="1">
    <source>
        <dbReference type="ARBA" id="ARBA00022603"/>
    </source>
</evidence>
<dbReference type="InterPro" id="IPR013216">
    <property type="entry name" value="Methyltransf_11"/>
</dbReference>
<evidence type="ECO:0000313" key="4">
    <source>
        <dbReference type="EMBL" id="MBU9763063.1"/>
    </source>
</evidence>
<organism evidence="4 5">
    <name type="scientific">[Mycobacterium] fortunisiensis</name>
    <dbReference type="NCBI Taxonomy" id="2600579"/>
    <lineage>
        <taxon>Bacteria</taxon>
        <taxon>Bacillati</taxon>
        <taxon>Actinomycetota</taxon>
        <taxon>Actinomycetes</taxon>
        <taxon>Mycobacteriales</taxon>
        <taxon>Mycobacteriaceae</taxon>
        <taxon>Mycolicibacterium</taxon>
    </lineage>
</organism>
<dbReference type="Pfam" id="PF08241">
    <property type="entry name" value="Methyltransf_11"/>
    <property type="match status" value="1"/>
</dbReference>
<dbReference type="InterPro" id="IPR050447">
    <property type="entry name" value="Erg6_SMT_methyltransf"/>
</dbReference>
<dbReference type="GO" id="GO:0032259">
    <property type="term" value="P:methylation"/>
    <property type="evidence" value="ECO:0007669"/>
    <property type="project" value="UniProtKB-KW"/>
</dbReference>
<reference evidence="4 5" key="1">
    <citation type="journal article" date="2021" name="Sci. Rep.">
        <title>Phenotypic and genomic hallmarks of a novel, potentially pathogenic rapidly growing Mycobacterium species related to the Mycobacterium fortuitum complex.</title>
        <authorList>
            <person name="Gharbi R."/>
            <person name="Khanna V."/>
            <person name="Frigui W."/>
            <person name="Mhenni B."/>
            <person name="Brosch R."/>
            <person name="Mardassi H."/>
        </authorList>
    </citation>
    <scope>NUCLEOTIDE SEQUENCE [LARGE SCALE GENOMIC DNA]</scope>
    <source>
        <strain evidence="4 5">TNTM28</strain>
    </source>
</reference>
<dbReference type="CDD" id="cd02440">
    <property type="entry name" value="AdoMet_MTases"/>
    <property type="match status" value="1"/>
</dbReference>
<dbReference type="GO" id="GO:0008168">
    <property type="term" value="F:methyltransferase activity"/>
    <property type="evidence" value="ECO:0007669"/>
    <property type="project" value="UniProtKB-KW"/>
</dbReference>
<name>A0ABS6KHM1_9MYCO</name>
<evidence type="ECO:0000259" key="3">
    <source>
        <dbReference type="Pfam" id="PF08241"/>
    </source>
</evidence>
<evidence type="ECO:0000256" key="2">
    <source>
        <dbReference type="ARBA" id="ARBA00022679"/>
    </source>
</evidence>
<comment type="caution">
    <text evidence="4">The sequence shown here is derived from an EMBL/GenBank/DDBJ whole genome shotgun (WGS) entry which is preliminary data.</text>
</comment>